<keyword evidence="1 2" id="KW-0694">RNA-binding</keyword>
<dbReference type="InterPro" id="IPR035979">
    <property type="entry name" value="RBD_domain_sf"/>
</dbReference>
<dbReference type="PANTHER" id="PTHR21245">
    <property type="entry name" value="HETEROGENEOUS NUCLEAR RIBONUCLEOPROTEIN"/>
    <property type="match status" value="1"/>
</dbReference>
<dbReference type="InterPro" id="IPR000504">
    <property type="entry name" value="RRM_dom"/>
</dbReference>
<dbReference type="InterPro" id="IPR012677">
    <property type="entry name" value="Nucleotide-bd_a/b_plait_sf"/>
</dbReference>
<evidence type="ECO:0000313" key="6">
    <source>
        <dbReference type="RefSeq" id="XP_011498120.1"/>
    </source>
</evidence>
<proteinExistence type="predicted"/>
<dbReference type="Proteomes" id="UP000695007">
    <property type="component" value="Unplaced"/>
</dbReference>
<dbReference type="GO" id="GO:0003723">
    <property type="term" value="F:RNA binding"/>
    <property type="evidence" value="ECO:0007669"/>
    <property type="project" value="UniProtKB-UniRule"/>
</dbReference>
<name>A0AAJ7DVP1_9HYME</name>
<feature type="region of interest" description="Disordered" evidence="3">
    <location>
        <begin position="91"/>
        <end position="110"/>
    </location>
</feature>
<accession>A0AAJ7DVP1</accession>
<keyword evidence="5" id="KW-1185">Reference proteome</keyword>
<dbReference type="Gene3D" id="3.30.70.330">
    <property type="match status" value="1"/>
</dbReference>
<sequence length="264" mass="30960">MSFQWNTNASSERLFDIKDKLERMTVEEKVPKLFRRMYTKKHMDLFNKKVKKPAQKNNFQDSLLNFNEQMKNIQNILELQNKFGVTIEQKNGQRKLDGRPAGSNGPQPGPGCEIFVGKIPRNIYEDVIYPIFRQVGDIYEIRLMMNFSGSNRGFCFIMYEKPEMAQRAIKELNNYQIRPGWFIGVVESVNNCRLHITDLPPQIDTKTLIKIKHALISFKTHRSAAMARRRLLPERNVFFDKSEVRIEWAHPKISVTNVHQDIKT</sequence>
<organism evidence="5 6">
    <name type="scientific">Ceratosolen solmsi marchali</name>
    <dbReference type="NCBI Taxonomy" id="326594"/>
    <lineage>
        <taxon>Eukaryota</taxon>
        <taxon>Metazoa</taxon>
        <taxon>Ecdysozoa</taxon>
        <taxon>Arthropoda</taxon>
        <taxon>Hexapoda</taxon>
        <taxon>Insecta</taxon>
        <taxon>Pterygota</taxon>
        <taxon>Neoptera</taxon>
        <taxon>Endopterygota</taxon>
        <taxon>Hymenoptera</taxon>
        <taxon>Apocrita</taxon>
        <taxon>Proctotrupomorpha</taxon>
        <taxon>Chalcidoidea</taxon>
        <taxon>Agaonidae</taxon>
        <taxon>Agaoninae</taxon>
        <taxon>Ceratosolen</taxon>
    </lineage>
</organism>
<dbReference type="AlphaFoldDB" id="A0AAJ7DVP1"/>
<reference evidence="6" key="1">
    <citation type="submission" date="2025-08" db="UniProtKB">
        <authorList>
            <consortium name="RefSeq"/>
        </authorList>
    </citation>
    <scope>IDENTIFICATION</scope>
</reference>
<evidence type="ECO:0000256" key="3">
    <source>
        <dbReference type="SAM" id="MobiDB-lite"/>
    </source>
</evidence>
<dbReference type="SUPFAM" id="SSF54928">
    <property type="entry name" value="RNA-binding domain, RBD"/>
    <property type="match status" value="1"/>
</dbReference>
<feature type="domain" description="RRM" evidence="4">
    <location>
        <begin position="112"/>
        <end position="190"/>
    </location>
</feature>
<evidence type="ECO:0000313" key="5">
    <source>
        <dbReference type="Proteomes" id="UP000695007"/>
    </source>
</evidence>
<gene>
    <name evidence="6" type="primary">LOC105362379</name>
</gene>
<protein>
    <submittedName>
        <fullName evidence="6">RNA-binding protein 47-like</fullName>
    </submittedName>
</protein>
<dbReference type="KEGG" id="csol:105362379"/>
<dbReference type="GeneID" id="105362379"/>
<dbReference type="SMART" id="SM00360">
    <property type="entry name" value="RRM"/>
    <property type="match status" value="1"/>
</dbReference>
<dbReference type="Pfam" id="PF00076">
    <property type="entry name" value="RRM_1"/>
    <property type="match status" value="1"/>
</dbReference>
<evidence type="ECO:0000256" key="1">
    <source>
        <dbReference type="ARBA" id="ARBA00022884"/>
    </source>
</evidence>
<evidence type="ECO:0000256" key="2">
    <source>
        <dbReference type="PROSITE-ProRule" id="PRU00176"/>
    </source>
</evidence>
<dbReference type="PROSITE" id="PS50102">
    <property type="entry name" value="RRM"/>
    <property type="match status" value="1"/>
</dbReference>
<evidence type="ECO:0000259" key="4">
    <source>
        <dbReference type="PROSITE" id="PS50102"/>
    </source>
</evidence>
<dbReference type="RefSeq" id="XP_011498120.1">
    <property type="nucleotide sequence ID" value="XM_011499818.1"/>
</dbReference>